<accession>A0A251ZWV2</accession>
<feature type="compositionally biased region" description="Polar residues" evidence="1">
    <location>
        <begin position="50"/>
        <end position="62"/>
    </location>
</feature>
<keyword evidence="2" id="KW-0812">Transmembrane</keyword>
<organism evidence="4 5">
    <name type="scientific">Commensalibacter intestini</name>
    <dbReference type="NCBI Taxonomy" id="479936"/>
    <lineage>
        <taxon>Bacteria</taxon>
        <taxon>Pseudomonadati</taxon>
        <taxon>Pseudomonadota</taxon>
        <taxon>Alphaproteobacteria</taxon>
        <taxon>Acetobacterales</taxon>
        <taxon>Acetobacteraceae</taxon>
    </lineage>
</organism>
<protein>
    <recommendedName>
        <fullName evidence="3">Tim44-like domain-containing protein</fullName>
    </recommendedName>
</protein>
<dbReference type="EMBL" id="JOPB01000002">
    <property type="protein sequence ID" value="OUI79136.1"/>
    <property type="molecule type" value="Genomic_DNA"/>
</dbReference>
<name>A0A251ZWV2_9PROT</name>
<dbReference type="SMART" id="SM00978">
    <property type="entry name" value="Tim44"/>
    <property type="match status" value="1"/>
</dbReference>
<dbReference type="InterPro" id="IPR032710">
    <property type="entry name" value="NTF2-like_dom_sf"/>
</dbReference>
<gene>
    <name evidence="4" type="ORF">HK18_04350</name>
</gene>
<proteinExistence type="predicted"/>
<keyword evidence="2" id="KW-1133">Transmembrane helix</keyword>
<evidence type="ECO:0000259" key="3">
    <source>
        <dbReference type="SMART" id="SM00978"/>
    </source>
</evidence>
<keyword evidence="5" id="KW-1185">Reference proteome</keyword>
<feature type="transmembrane region" description="Helical" evidence="2">
    <location>
        <begin position="12"/>
        <end position="30"/>
    </location>
</feature>
<dbReference type="SUPFAM" id="SSF54427">
    <property type="entry name" value="NTF2-like"/>
    <property type="match status" value="1"/>
</dbReference>
<dbReference type="NCBIfam" id="NF033779">
    <property type="entry name" value="Tim44_TimA_adap"/>
    <property type="match status" value="1"/>
</dbReference>
<evidence type="ECO:0000256" key="1">
    <source>
        <dbReference type="SAM" id="MobiDB-lite"/>
    </source>
</evidence>
<reference evidence="5" key="1">
    <citation type="submission" date="2014-06" db="EMBL/GenBank/DDBJ databases">
        <authorList>
            <person name="Winans N.J."/>
            <person name="Newell P.D."/>
            <person name="Douglas A.E."/>
        </authorList>
    </citation>
    <scope>NUCLEOTIDE SEQUENCE [LARGE SCALE GENOMIC DNA]</scope>
    <source>
        <strain evidence="5">DmL_052</strain>
    </source>
</reference>
<evidence type="ECO:0000256" key="2">
    <source>
        <dbReference type="SAM" id="Phobius"/>
    </source>
</evidence>
<feature type="domain" description="Tim44-like" evidence="3">
    <location>
        <begin position="88"/>
        <end position="238"/>
    </location>
</feature>
<comment type="caution">
    <text evidence="4">The sequence shown here is derived from an EMBL/GenBank/DDBJ whole genome shotgun (WGS) entry which is preliminary data.</text>
</comment>
<dbReference type="Proteomes" id="UP000194946">
    <property type="component" value="Unassembled WGS sequence"/>
</dbReference>
<dbReference type="Pfam" id="PF04280">
    <property type="entry name" value="Tim44"/>
    <property type="match status" value="1"/>
</dbReference>
<keyword evidence="2" id="KW-0472">Membrane</keyword>
<feature type="region of interest" description="Disordered" evidence="1">
    <location>
        <begin position="43"/>
        <end position="72"/>
    </location>
</feature>
<dbReference type="Gene3D" id="3.10.450.240">
    <property type="match status" value="1"/>
</dbReference>
<dbReference type="InterPro" id="IPR007379">
    <property type="entry name" value="Tim44-like_dom"/>
</dbReference>
<dbReference type="AlphaFoldDB" id="A0A251ZWV2"/>
<evidence type="ECO:0000313" key="4">
    <source>
        <dbReference type="EMBL" id="OUI79136.1"/>
    </source>
</evidence>
<evidence type="ECO:0000313" key="5">
    <source>
        <dbReference type="Proteomes" id="UP000194946"/>
    </source>
</evidence>
<sequence length="240" mass="26765">MFRLTGFKMDFGNFPVDIIFFALVAGFLILRLRSVLGKKTGFNKEDMVTPPSSNSANRPQALNNNPEKPIEPVKPKVEINLPAMDTPAGQALSRIAQLDPSFVTQKFVDGSEIVFRKVLTAFATEDLAVLKSMLVVDAYNAFESSIMARRNLQEKQMIEIKSIHSITLTNVQVIEDISVNRAVIEVQFISNQINCTFDKDGNPVTGTESVTEFIDFWTFERLLGVNSGISWRLKSARSGK</sequence>